<sequence>PNMWVKSLELKNYASDIPGNGPMIEMSTKLHDMITGLNTRYKTVGESVEPSTSYCSLKFKSIIRDSKIIQRVVGDKPRWM</sequence>
<protein>
    <submittedName>
        <fullName evidence="1">Uncharacterized protein</fullName>
    </submittedName>
</protein>
<gene>
    <name evidence="1" type="ORF">METZ01_LOCUS481808</name>
</gene>
<dbReference type="EMBL" id="UINC01207036">
    <property type="protein sequence ID" value="SVE28954.1"/>
    <property type="molecule type" value="Genomic_DNA"/>
</dbReference>
<evidence type="ECO:0000313" key="1">
    <source>
        <dbReference type="EMBL" id="SVE28954.1"/>
    </source>
</evidence>
<proteinExistence type="predicted"/>
<feature type="non-terminal residue" evidence="1">
    <location>
        <position position="1"/>
    </location>
</feature>
<organism evidence="1">
    <name type="scientific">marine metagenome</name>
    <dbReference type="NCBI Taxonomy" id="408172"/>
    <lineage>
        <taxon>unclassified sequences</taxon>
        <taxon>metagenomes</taxon>
        <taxon>ecological metagenomes</taxon>
    </lineage>
</organism>
<dbReference type="AlphaFoldDB" id="A0A383C9V4"/>
<name>A0A383C9V4_9ZZZZ</name>
<reference evidence="1" key="1">
    <citation type="submission" date="2018-05" db="EMBL/GenBank/DDBJ databases">
        <authorList>
            <person name="Lanie J.A."/>
            <person name="Ng W.-L."/>
            <person name="Kazmierczak K.M."/>
            <person name="Andrzejewski T.M."/>
            <person name="Davidsen T.M."/>
            <person name="Wayne K.J."/>
            <person name="Tettelin H."/>
            <person name="Glass J.I."/>
            <person name="Rusch D."/>
            <person name="Podicherti R."/>
            <person name="Tsui H.-C.T."/>
            <person name="Winkler M.E."/>
        </authorList>
    </citation>
    <scope>NUCLEOTIDE SEQUENCE</scope>
</reference>
<accession>A0A383C9V4</accession>